<dbReference type="PANTHER" id="PTHR32385">
    <property type="entry name" value="MANNOSYL PHOSPHORYLINOSITOL CERAMIDE SYNTHASE"/>
    <property type="match status" value="1"/>
</dbReference>
<protein>
    <recommendedName>
        <fullName evidence="2">Capsular polysaccharide synthesis protein</fullName>
    </recommendedName>
</protein>
<dbReference type="SUPFAM" id="SSF53448">
    <property type="entry name" value="Nucleotide-diphospho-sugar transferases"/>
    <property type="match status" value="1"/>
</dbReference>
<dbReference type="EMBL" id="MN739160">
    <property type="protein sequence ID" value="QHS91401.1"/>
    <property type="molecule type" value="Genomic_DNA"/>
</dbReference>
<dbReference type="InterPro" id="IPR051706">
    <property type="entry name" value="Glycosyltransferase_domain"/>
</dbReference>
<dbReference type="AlphaFoldDB" id="A0A6C0BI45"/>
<evidence type="ECO:0008006" key="2">
    <source>
        <dbReference type="Google" id="ProtNLM"/>
    </source>
</evidence>
<dbReference type="PANTHER" id="PTHR32385:SF15">
    <property type="entry name" value="INOSITOL PHOSPHOCERAMIDE MANNOSYLTRANSFERASE 1"/>
    <property type="match status" value="1"/>
</dbReference>
<sequence length="255" mass="30053">MWVFWDNPESIPKTVTMCIESWRKYHPGYDIILLTKKNYNEYINIPHRIATHPHFNDSMARFSDLIRLYALAEHGGIWLDSSILLKGPIDDWLLPEYEFSGFYLDGFTQKKEYPVIESWFLACHKGSEFVRLWKEEFITIAEYESVDKYVESRKELGVDLQKINIPNYLAIHVSAQKVLQIDRYPVDRLRLQKAEDGPYRYLVDAKWNSERAIQLACANKAYYTPIMKMRGAEREVVEKKIDNELSVARCGWIDS</sequence>
<accession>A0A6C0BI45</accession>
<evidence type="ECO:0000313" key="1">
    <source>
        <dbReference type="EMBL" id="QHS91401.1"/>
    </source>
</evidence>
<name>A0A6C0BI45_9ZZZZ</name>
<dbReference type="InterPro" id="IPR029044">
    <property type="entry name" value="Nucleotide-diphossugar_trans"/>
</dbReference>
<dbReference type="InterPro" id="IPR008441">
    <property type="entry name" value="AfumC-like_glycosyl_Trfase"/>
</dbReference>
<reference evidence="1" key="1">
    <citation type="journal article" date="2020" name="Nature">
        <title>Giant virus diversity and host interactions through global metagenomics.</title>
        <authorList>
            <person name="Schulz F."/>
            <person name="Roux S."/>
            <person name="Paez-Espino D."/>
            <person name="Jungbluth S."/>
            <person name="Walsh D.A."/>
            <person name="Denef V.J."/>
            <person name="McMahon K.D."/>
            <person name="Konstantinidis K.T."/>
            <person name="Eloe-Fadrosh E.A."/>
            <person name="Kyrpides N.C."/>
            <person name="Woyke T."/>
        </authorList>
    </citation>
    <scope>NUCLEOTIDE SEQUENCE</scope>
    <source>
        <strain evidence="1">GVMAG-M-3300013004-44</strain>
    </source>
</reference>
<organism evidence="1">
    <name type="scientific">viral metagenome</name>
    <dbReference type="NCBI Taxonomy" id="1070528"/>
    <lineage>
        <taxon>unclassified sequences</taxon>
        <taxon>metagenomes</taxon>
        <taxon>organismal metagenomes</taxon>
    </lineage>
</organism>
<proteinExistence type="predicted"/>
<dbReference type="GO" id="GO:0016020">
    <property type="term" value="C:membrane"/>
    <property type="evidence" value="ECO:0007669"/>
    <property type="project" value="GOC"/>
</dbReference>
<dbReference type="GO" id="GO:0000030">
    <property type="term" value="F:mannosyltransferase activity"/>
    <property type="evidence" value="ECO:0007669"/>
    <property type="project" value="TreeGrafter"/>
</dbReference>
<dbReference type="GO" id="GO:0051999">
    <property type="term" value="P:mannosyl-inositol phosphorylceramide biosynthetic process"/>
    <property type="evidence" value="ECO:0007669"/>
    <property type="project" value="TreeGrafter"/>
</dbReference>
<dbReference type="Gene3D" id="3.90.550.20">
    <property type="match status" value="1"/>
</dbReference>
<dbReference type="Pfam" id="PF05704">
    <property type="entry name" value="Caps_synth"/>
    <property type="match status" value="1"/>
</dbReference>